<accession>A0A3S5CNZ0</accession>
<feature type="region of interest" description="Disordered" evidence="1">
    <location>
        <begin position="83"/>
        <end position="102"/>
    </location>
</feature>
<sequence length="190" mass="20270">MFNYILKRLHANSSASPSCLRSHGGLTTCSSDCRLVGRVGGGLPSQKEGIVCYNSTAPKFHAQPLGCLASICPRSLVGLGISPTPPPHVTLSQGGRDNQTNERNELHANGQENVGQALRPDNSTYPQDHCCTHYGRDDENKDFAHLNVAAAATGDDDDNDNDNDDDGDGDDDDTSHDDTSADFVSASRDK</sequence>
<evidence type="ECO:0000313" key="2">
    <source>
        <dbReference type="EMBL" id="VEL24521.1"/>
    </source>
</evidence>
<comment type="caution">
    <text evidence="2">The sequence shown here is derived from an EMBL/GenBank/DDBJ whole genome shotgun (WGS) entry which is preliminary data.</text>
</comment>
<dbReference type="EMBL" id="CAAALY010068181">
    <property type="protein sequence ID" value="VEL24521.1"/>
    <property type="molecule type" value="Genomic_DNA"/>
</dbReference>
<feature type="region of interest" description="Disordered" evidence="1">
    <location>
        <begin position="146"/>
        <end position="190"/>
    </location>
</feature>
<protein>
    <submittedName>
        <fullName evidence="2">Uncharacterized protein</fullName>
    </submittedName>
</protein>
<dbReference type="Proteomes" id="UP000784294">
    <property type="component" value="Unassembled WGS sequence"/>
</dbReference>
<feature type="compositionally biased region" description="Acidic residues" evidence="1">
    <location>
        <begin position="154"/>
        <end position="175"/>
    </location>
</feature>
<evidence type="ECO:0000313" key="3">
    <source>
        <dbReference type="Proteomes" id="UP000784294"/>
    </source>
</evidence>
<keyword evidence="3" id="KW-1185">Reference proteome</keyword>
<gene>
    <name evidence="2" type="ORF">PXEA_LOCUS17961</name>
</gene>
<name>A0A3S5CNZ0_9PLAT</name>
<reference evidence="2" key="1">
    <citation type="submission" date="2018-11" db="EMBL/GenBank/DDBJ databases">
        <authorList>
            <consortium name="Pathogen Informatics"/>
        </authorList>
    </citation>
    <scope>NUCLEOTIDE SEQUENCE</scope>
</reference>
<proteinExistence type="predicted"/>
<organism evidence="2 3">
    <name type="scientific">Protopolystoma xenopodis</name>
    <dbReference type="NCBI Taxonomy" id="117903"/>
    <lineage>
        <taxon>Eukaryota</taxon>
        <taxon>Metazoa</taxon>
        <taxon>Spiralia</taxon>
        <taxon>Lophotrochozoa</taxon>
        <taxon>Platyhelminthes</taxon>
        <taxon>Monogenea</taxon>
        <taxon>Polyopisthocotylea</taxon>
        <taxon>Polystomatidea</taxon>
        <taxon>Polystomatidae</taxon>
        <taxon>Protopolystoma</taxon>
    </lineage>
</organism>
<dbReference type="AlphaFoldDB" id="A0A3S5CNZ0"/>
<evidence type="ECO:0000256" key="1">
    <source>
        <dbReference type="SAM" id="MobiDB-lite"/>
    </source>
</evidence>